<dbReference type="EMBL" id="FXUG01000003">
    <property type="protein sequence ID" value="SMP50988.1"/>
    <property type="molecule type" value="Genomic_DNA"/>
</dbReference>
<name>A0ABY1Q0N2_9BACT</name>
<evidence type="ECO:0000313" key="2">
    <source>
        <dbReference type="EMBL" id="SMP50988.1"/>
    </source>
</evidence>
<gene>
    <name evidence="2" type="ORF">SAMN06265222_103203</name>
</gene>
<proteinExistence type="predicted"/>
<accession>A0ABY1Q0N2</accession>
<evidence type="ECO:0000313" key="3">
    <source>
        <dbReference type="Proteomes" id="UP001158067"/>
    </source>
</evidence>
<dbReference type="Proteomes" id="UP001158067">
    <property type="component" value="Unassembled WGS sequence"/>
</dbReference>
<dbReference type="SUPFAM" id="SSF48452">
    <property type="entry name" value="TPR-like"/>
    <property type="match status" value="1"/>
</dbReference>
<evidence type="ECO:0008006" key="4">
    <source>
        <dbReference type="Google" id="ProtNLM"/>
    </source>
</evidence>
<keyword evidence="1" id="KW-0732">Signal</keyword>
<comment type="caution">
    <text evidence="2">The sequence shown here is derived from an EMBL/GenBank/DDBJ whole genome shotgun (WGS) entry which is preliminary data.</text>
</comment>
<dbReference type="Gene3D" id="1.25.40.10">
    <property type="entry name" value="Tetratricopeptide repeat domain"/>
    <property type="match status" value="1"/>
</dbReference>
<protein>
    <recommendedName>
        <fullName evidence="4">Tetratricopeptide repeat protein</fullName>
    </recommendedName>
</protein>
<feature type="chain" id="PRO_5047428625" description="Tetratricopeptide repeat protein" evidence="1">
    <location>
        <begin position="21"/>
        <end position="327"/>
    </location>
</feature>
<feature type="signal peptide" evidence="1">
    <location>
        <begin position="1"/>
        <end position="20"/>
    </location>
</feature>
<dbReference type="InterPro" id="IPR011990">
    <property type="entry name" value="TPR-like_helical_dom_sf"/>
</dbReference>
<keyword evidence="3" id="KW-1185">Reference proteome</keyword>
<evidence type="ECO:0000256" key="1">
    <source>
        <dbReference type="SAM" id="SignalP"/>
    </source>
</evidence>
<reference evidence="2 3" key="1">
    <citation type="submission" date="2017-05" db="EMBL/GenBank/DDBJ databases">
        <authorList>
            <person name="Varghese N."/>
            <person name="Submissions S."/>
        </authorList>
    </citation>
    <scope>NUCLEOTIDE SEQUENCE [LARGE SCALE GENOMIC DNA]</scope>
    <source>
        <strain evidence="2 3">DSM 25457</strain>
    </source>
</reference>
<sequence length="327" mass="36046">MLVCGWVVLASLLAGCRTWAPIHVWQPPVIASVEGKSIVMMGIDGPAETADAIGEELLAQTSRLAKSGARDSSLGRLQFMRPSDLHSNPTIRLVSGTDAGFADNLEVTSESSDLTIAAAAREKGVNQLLRGEVLFATGHEDSDERLSVVWRLIGLDPSATTAGLPVSVDQEFIAWRYPDLMSVTDPHERLRKAIVRRTVSELTVSVDRQRIDLAKPRFRLGSSAVRRGNDLAMAGHWPEAEQVWEETLERYPGQAAAWINAAIAAAARQDFTEAKRRASRAVQISVFAPIHRTLAQETLVWIELRQREYHEAFGLPDPPEGWRVTSR</sequence>
<organism evidence="2 3">
    <name type="scientific">Neorhodopirellula lusitana</name>
    <dbReference type="NCBI Taxonomy" id="445327"/>
    <lineage>
        <taxon>Bacteria</taxon>
        <taxon>Pseudomonadati</taxon>
        <taxon>Planctomycetota</taxon>
        <taxon>Planctomycetia</taxon>
        <taxon>Pirellulales</taxon>
        <taxon>Pirellulaceae</taxon>
        <taxon>Neorhodopirellula</taxon>
    </lineage>
</organism>